<feature type="compositionally biased region" description="Polar residues" evidence="1">
    <location>
        <begin position="229"/>
        <end position="240"/>
    </location>
</feature>
<evidence type="ECO:0000313" key="3">
    <source>
        <dbReference type="EMBL" id="KAK8860320.1"/>
    </source>
</evidence>
<protein>
    <recommendedName>
        <fullName evidence="2">NTF2 domain-containing protein</fullName>
    </recommendedName>
</protein>
<dbReference type="InterPro" id="IPR018222">
    <property type="entry name" value="Nuclear_transport_factor_2_euk"/>
</dbReference>
<dbReference type="SUPFAM" id="SSF54427">
    <property type="entry name" value="NTF2-like"/>
    <property type="match status" value="1"/>
</dbReference>
<dbReference type="InterPro" id="IPR032710">
    <property type="entry name" value="NTF2-like_dom_sf"/>
</dbReference>
<evidence type="ECO:0000313" key="4">
    <source>
        <dbReference type="Proteomes" id="UP001470230"/>
    </source>
</evidence>
<dbReference type="EMBL" id="JAPFFF010000018">
    <property type="protein sequence ID" value="KAK8860320.1"/>
    <property type="molecule type" value="Genomic_DNA"/>
</dbReference>
<comment type="caution">
    <text evidence="3">The sequence shown here is derived from an EMBL/GenBank/DDBJ whole genome shotgun (WGS) entry which is preliminary data.</text>
</comment>
<keyword evidence="4" id="KW-1185">Reference proteome</keyword>
<organism evidence="3 4">
    <name type="scientific">Tritrichomonas musculus</name>
    <dbReference type="NCBI Taxonomy" id="1915356"/>
    <lineage>
        <taxon>Eukaryota</taxon>
        <taxon>Metamonada</taxon>
        <taxon>Parabasalia</taxon>
        <taxon>Tritrichomonadida</taxon>
        <taxon>Tritrichomonadidae</taxon>
        <taxon>Tritrichomonas</taxon>
    </lineage>
</organism>
<sequence>MAGHIFTIMDSIPNLPDLTAEFVVAYYTASVYDFRSVIKFYDPEKAQIYRQSLPSGKPTNVNEAKQVLVPNLKGHEKLIIQNYTFNPLPLFPENENGINYFNIVVIGKIVKSEKDNLISQFSQFFTLEILNNERIAIISDSLTITPQNYTQNSNSEANDTSNISPSDILFEIERRPTFLSRQNQQQPPPPPQQQSNLPSETTQKEENNSQRPKPTTNKGNKKKVKNANDSNRFVYTPGSA</sequence>
<evidence type="ECO:0000259" key="2">
    <source>
        <dbReference type="PROSITE" id="PS50177"/>
    </source>
</evidence>
<dbReference type="Gene3D" id="3.10.450.50">
    <property type="match status" value="1"/>
</dbReference>
<feature type="region of interest" description="Disordered" evidence="1">
    <location>
        <begin position="180"/>
        <end position="240"/>
    </location>
</feature>
<gene>
    <name evidence="3" type="ORF">M9Y10_011984</name>
</gene>
<reference evidence="3 4" key="1">
    <citation type="submission" date="2024-04" db="EMBL/GenBank/DDBJ databases">
        <title>Tritrichomonas musculus Genome.</title>
        <authorList>
            <person name="Alves-Ferreira E."/>
            <person name="Grigg M."/>
            <person name="Lorenzi H."/>
            <person name="Galac M."/>
        </authorList>
    </citation>
    <scope>NUCLEOTIDE SEQUENCE [LARGE SCALE GENOMIC DNA]</scope>
    <source>
        <strain evidence="3 4">EAF2021</strain>
    </source>
</reference>
<evidence type="ECO:0000256" key="1">
    <source>
        <dbReference type="SAM" id="MobiDB-lite"/>
    </source>
</evidence>
<dbReference type="PROSITE" id="PS50177">
    <property type="entry name" value="NTF2_DOMAIN"/>
    <property type="match status" value="1"/>
</dbReference>
<name>A0ABR2IBF7_9EUKA</name>
<feature type="domain" description="NTF2" evidence="2">
    <location>
        <begin position="18"/>
        <end position="144"/>
    </location>
</feature>
<proteinExistence type="predicted"/>
<accession>A0ABR2IBF7</accession>
<dbReference type="Proteomes" id="UP001470230">
    <property type="component" value="Unassembled WGS sequence"/>
</dbReference>